<protein>
    <submittedName>
        <fullName evidence="2">Glycosyl transferase family 20</fullName>
    </submittedName>
</protein>
<dbReference type="PANTHER" id="PTHR10788:SF106">
    <property type="entry name" value="BCDNA.GH08860"/>
    <property type="match status" value="1"/>
</dbReference>
<keyword evidence="3" id="KW-1185">Reference proteome</keyword>
<organism evidence="2 3">
    <name type="scientific">Gemmatirosa kalamazoonensis</name>
    <dbReference type="NCBI Taxonomy" id="861299"/>
    <lineage>
        <taxon>Bacteria</taxon>
        <taxon>Pseudomonadati</taxon>
        <taxon>Gemmatimonadota</taxon>
        <taxon>Gemmatimonadia</taxon>
        <taxon>Gemmatimonadales</taxon>
        <taxon>Gemmatimonadaceae</taxon>
        <taxon>Gemmatirosa</taxon>
    </lineage>
</organism>
<dbReference type="Proteomes" id="UP000019151">
    <property type="component" value="Chromosome"/>
</dbReference>
<keyword evidence="2" id="KW-0808">Transferase</keyword>
<sequence length="519" mass="58075">MMPDTSQYLAGRTLILVSNREPYEHFHEEGAAGDDVKVRRPPGGLVSALDPTMRCTHGTWVAWGSGSADRETADETGRLQVPPESPAYTLRRVWLDDADVDGYYLGFANSALWPLCHMLLQHYDMRQEYWDRYVAVNERFADAAAEEARRAPKAPVVWVQDYHFALVPSLLRQRLAGERRPTFIHQFWHIPFPPPDILRLLPTAAYTGVMRGLLGNDLIEFHTDRYAQNFLDCVDEFVPESRVHRDGKRVRLGDRDVSLGVFPISIDVEQYESLARGPDGAQKAAELREKYVADGGSLGVSVDRVDYTKGIPERLRALDQLWTEAPELRRKLTFVVVATPSRSELRSYKTLEEEVVAGVKAINDKFGEDGWTPIVLINENVDAAGLASIYRAGDVCLVSSLQDGMNLVAKEYIACNVDEQGVLVLSRFTGAAAEIDDAILINPFNVDGVVAGLRRAVTMPPEERRARMQRMRRQLHRATIFDWLEAILARVDELASSATELRPAAAERSTQMSAEPSAA</sequence>
<evidence type="ECO:0000313" key="3">
    <source>
        <dbReference type="Proteomes" id="UP000019151"/>
    </source>
</evidence>
<reference evidence="2 3" key="1">
    <citation type="journal article" date="2014" name="Genome Announc.">
        <title>Genome Sequence and Methylome of Soil Bacterium Gemmatirosa kalamazoonensis KBS708T, a Member of the Rarely Cultivated Gemmatimonadetes Phylum.</title>
        <authorList>
            <person name="Debruyn J.M."/>
            <person name="Radosevich M."/>
            <person name="Wommack K.E."/>
            <person name="Polson S.W."/>
            <person name="Hauser L.J."/>
            <person name="Fawaz M.N."/>
            <person name="Korlach J."/>
            <person name="Tsai Y.C."/>
        </authorList>
    </citation>
    <scope>NUCLEOTIDE SEQUENCE [LARGE SCALE GENOMIC DNA]</scope>
    <source>
        <strain evidence="2 3">KBS708</strain>
    </source>
</reference>
<dbReference type="InParanoid" id="W0RKF1"/>
<comment type="similarity">
    <text evidence="1">Belongs to the glycosyltransferase 20 family.</text>
</comment>
<dbReference type="PATRIC" id="fig|861299.3.peg.2422"/>
<dbReference type="InterPro" id="IPR001830">
    <property type="entry name" value="Glyco_trans_20"/>
</dbReference>
<dbReference type="EMBL" id="CP007128">
    <property type="protein sequence ID" value="AHG89913.1"/>
    <property type="molecule type" value="Genomic_DNA"/>
</dbReference>
<dbReference type="GO" id="GO:0005992">
    <property type="term" value="P:trehalose biosynthetic process"/>
    <property type="evidence" value="ECO:0007669"/>
    <property type="project" value="InterPro"/>
</dbReference>
<evidence type="ECO:0000256" key="1">
    <source>
        <dbReference type="ARBA" id="ARBA00008799"/>
    </source>
</evidence>
<dbReference type="eggNOG" id="COG0380">
    <property type="taxonomic scope" value="Bacteria"/>
</dbReference>
<dbReference type="Gene3D" id="3.40.50.2000">
    <property type="entry name" value="Glycogen Phosphorylase B"/>
    <property type="match status" value="2"/>
</dbReference>
<dbReference type="HOGENOM" id="CLU_002351_7_1_0"/>
<dbReference type="CDD" id="cd03788">
    <property type="entry name" value="GT20_TPS"/>
    <property type="match status" value="1"/>
</dbReference>
<dbReference type="KEGG" id="gba:J421_2376"/>
<dbReference type="AlphaFoldDB" id="W0RKF1"/>
<dbReference type="GO" id="GO:0003825">
    <property type="term" value="F:alpha,alpha-trehalose-phosphate synthase (UDP-forming) activity"/>
    <property type="evidence" value="ECO:0007669"/>
    <property type="project" value="TreeGrafter"/>
</dbReference>
<dbReference type="STRING" id="861299.J421_2376"/>
<gene>
    <name evidence="2" type="ORF">J421_2376</name>
</gene>
<dbReference type="PANTHER" id="PTHR10788">
    <property type="entry name" value="TREHALOSE-6-PHOSPHATE SYNTHASE"/>
    <property type="match status" value="1"/>
</dbReference>
<name>W0RKF1_9BACT</name>
<proteinExistence type="inferred from homology"/>
<dbReference type="SUPFAM" id="SSF53756">
    <property type="entry name" value="UDP-Glycosyltransferase/glycogen phosphorylase"/>
    <property type="match status" value="1"/>
</dbReference>
<evidence type="ECO:0000313" key="2">
    <source>
        <dbReference type="EMBL" id="AHG89913.1"/>
    </source>
</evidence>
<accession>W0RKF1</accession>
<dbReference type="Pfam" id="PF00982">
    <property type="entry name" value="Glyco_transf_20"/>
    <property type="match status" value="1"/>
</dbReference>